<feature type="domain" description="ABM" evidence="1">
    <location>
        <begin position="2"/>
        <end position="91"/>
    </location>
</feature>
<evidence type="ECO:0000259" key="1">
    <source>
        <dbReference type="PROSITE" id="PS51725"/>
    </source>
</evidence>
<protein>
    <submittedName>
        <fullName evidence="2">Antibiotic biosynthesis monooxygenase</fullName>
    </submittedName>
</protein>
<dbReference type="Pfam" id="PF03992">
    <property type="entry name" value="ABM"/>
    <property type="match status" value="1"/>
</dbReference>
<dbReference type="PANTHER" id="PTHR33336">
    <property type="entry name" value="QUINOL MONOOXYGENASE YGIN-RELATED"/>
    <property type="match status" value="1"/>
</dbReference>
<reference evidence="2" key="1">
    <citation type="submission" date="2022-07" db="EMBL/GenBank/DDBJ databases">
        <authorList>
            <person name="Li W.-J."/>
            <person name="Deng Q.-Q."/>
        </authorList>
    </citation>
    <scope>NUCLEOTIDE SEQUENCE</scope>
    <source>
        <strain evidence="2">SYSU M60031</strain>
    </source>
</reference>
<evidence type="ECO:0000313" key="2">
    <source>
        <dbReference type="EMBL" id="MCP8968983.1"/>
    </source>
</evidence>
<dbReference type="GO" id="GO:0004497">
    <property type="term" value="F:monooxygenase activity"/>
    <property type="evidence" value="ECO:0007669"/>
    <property type="project" value="UniProtKB-KW"/>
</dbReference>
<keyword evidence="2" id="KW-0560">Oxidoreductase</keyword>
<dbReference type="PROSITE" id="PS51725">
    <property type="entry name" value="ABM"/>
    <property type="match status" value="1"/>
</dbReference>
<dbReference type="RefSeq" id="WP_254758888.1">
    <property type="nucleotide sequence ID" value="NZ_JANCLT010000004.1"/>
</dbReference>
<dbReference type="InterPro" id="IPR050744">
    <property type="entry name" value="AI-2_Isomerase_LsrG"/>
</dbReference>
<sequence>MIIIHAYMNVKQEKREEFLELANGVASASQAEAGCMSYRFYEDPNQPGQVVFVEAWQDAAAVKFHGETPHFQAFVAGVSSLLQEPWHADVYEAEPKR</sequence>
<proteinExistence type="predicted"/>
<dbReference type="AlphaFoldDB" id="A0AA42BT03"/>
<organism evidence="2 3">
    <name type="scientific">Ectobacillus ponti</name>
    <dbReference type="NCBI Taxonomy" id="2961894"/>
    <lineage>
        <taxon>Bacteria</taxon>
        <taxon>Bacillati</taxon>
        <taxon>Bacillota</taxon>
        <taxon>Bacilli</taxon>
        <taxon>Bacillales</taxon>
        <taxon>Bacillaceae</taxon>
        <taxon>Ectobacillus</taxon>
    </lineage>
</organism>
<keyword evidence="3" id="KW-1185">Reference proteome</keyword>
<gene>
    <name evidence="2" type="ORF">NK662_10585</name>
</gene>
<dbReference type="Proteomes" id="UP001156102">
    <property type="component" value="Unassembled WGS sequence"/>
</dbReference>
<name>A0AA42BT03_9BACI</name>
<dbReference type="Gene3D" id="3.30.70.100">
    <property type="match status" value="1"/>
</dbReference>
<dbReference type="PANTHER" id="PTHR33336:SF3">
    <property type="entry name" value="ABM DOMAIN-CONTAINING PROTEIN"/>
    <property type="match status" value="1"/>
</dbReference>
<accession>A0AA42BT03</accession>
<dbReference type="SUPFAM" id="SSF54909">
    <property type="entry name" value="Dimeric alpha+beta barrel"/>
    <property type="match status" value="1"/>
</dbReference>
<evidence type="ECO:0000313" key="3">
    <source>
        <dbReference type="Proteomes" id="UP001156102"/>
    </source>
</evidence>
<dbReference type="InterPro" id="IPR007138">
    <property type="entry name" value="ABM_dom"/>
</dbReference>
<comment type="caution">
    <text evidence="2">The sequence shown here is derived from an EMBL/GenBank/DDBJ whole genome shotgun (WGS) entry which is preliminary data.</text>
</comment>
<keyword evidence="2" id="KW-0503">Monooxygenase</keyword>
<dbReference type="EMBL" id="JANCLT010000004">
    <property type="protein sequence ID" value="MCP8968983.1"/>
    <property type="molecule type" value="Genomic_DNA"/>
</dbReference>
<dbReference type="InterPro" id="IPR011008">
    <property type="entry name" value="Dimeric_a/b-barrel"/>
</dbReference>